<gene>
    <name evidence="7" type="ORF">PAEH1_02945</name>
</gene>
<feature type="domain" description="D-isomer specific 2-hydroxyacid dehydrogenase catalytic" evidence="5">
    <location>
        <begin position="9"/>
        <end position="320"/>
    </location>
</feature>
<evidence type="ECO:0000256" key="1">
    <source>
        <dbReference type="ARBA" id="ARBA00005854"/>
    </source>
</evidence>
<dbReference type="PROSITE" id="PS00671">
    <property type="entry name" value="D_2_HYDROXYACID_DH_3"/>
    <property type="match status" value="1"/>
</dbReference>
<dbReference type="AlphaFoldDB" id="A0A1U9JYH6"/>
<dbReference type="InterPro" id="IPR036291">
    <property type="entry name" value="NAD(P)-bd_dom_sf"/>
</dbReference>
<dbReference type="Gene3D" id="3.40.50.720">
    <property type="entry name" value="NAD(P)-binding Rossmann-like Domain"/>
    <property type="match status" value="2"/>
</dbReference>
<evidence type="ECO:0000256" key="2">
    <source>
        <dbReference type="ARBA" id="ARBA00023002"/>
    </source>
</evidence>
<dbReference type="SUPFAM" id="SSF51735">
    <property type="entry name" value="NAD(P)-binding Rossmann-fold domains"/>
    <property type="match status" value="1"/>
</dbReference>
<dbReference type="PANTHER" id="PTHR10996:SF283">
    <property type="entry name" value="GLYOXYLATE_HYDROXYPYRUVATE REDUCTASE B"/>
    <property type="match status" value="1"/>
</dbReference>
<accession>A0A1U9JYH6</accession>
<dbReference type="InterPro" id="IPR006139">
    <property type="entry name" value="D-isomer_2_OHA_DH_cat_dom"/>
</dbReference>
<dbReference type="CDD" id="cd05301">
    <property type="entry name" value="GDH"/>
    <property type="match status" value="1"/>
</dbReference>
<dbReference type="KEGG" id="phn:PAEH1_02945"/>
<dbReference type="PANTHER" id="PTHR10996">
    <property type="entry name" value="2-HYDROXYACID DEHYDROGENASE-RELATED"/>
    <property type="match status" value="1"/>
</dbReference>
<organism evidence="7 8">
    <name type="scientific">Paenalcaligenes hominis</name>
    <dbReference type="NCBI Taxonomy" id="643674"/>
    <lineage>
        <taxon>Bacteria</taxon>
        <taxon>Pseudomonadati</taxon>
        <taxon>Pseudomonadota</taxon>
        <taxon>Betaproteobacteria</taxon>
        <taxon>Burkholderiales</taxon>
        <taxon>Alcaligenaceae</taxon>
        <taxon>Paenalcaligenes</taxon>
    </lineage>
</organism>
<sequence length="323" mass="34237">MNANAPQVTITSRIFPESVAKLQAAGFSIAYHDSNLPLEDDELVRFAHHAKALLVSASTPVNAALIEQLPNLQVIANIGVGYNNIDVEAAAKRGIQVSNTPDVLTETTADLAWALLFAAARRISESERWLREGHWQGLTLDGWLGLDIHSSTLGILGMGRIGGAVARRAQGFGMRVLYHNRTPLAPEQANGATWVGKNTLLSEADHLILVVPYSAQTHHLIGAAELAQMKPSAVLVNIARGGVVDDVALAHALAKGQIAAAGIDVFENEPAIAPGLLAAPNAVLTPHIGSATKATRLGMVNVAVANLLDWHAGQRMRNLIHIS</sequence>
<keyword evidence="2 4" id="KW-0560">Oxidoreductase</keyword>
<dbReference type="PROSITE" id="PS00065">
    <property type="entry name" value="D_2_HYDROXYACID_DH_1"/>
    <property type="match status" value="1"/>
</dbReference>
<dbReference type="GO" id="GO:0051287">
    <property type="term" value="F:NAD binding"/>
    <property type="evidence" value="ECO:0007669"/>
    <property type="project" value="InterPro"/>
</dbReference>
<dbReference type="EMBL" id="CP019697">
    <property type="protein sequence ID" value="AQS50779.1"/>
    <property type="molecule type" value="Genomic_DNA"/>
</dbReference>
<evidence type="ECO:0000256" key="3">
    <source>
        <dbReference type="ARBA" id="ARBA00023027"/>
    </source>
</evidence>
<dbReference type="Proteomes" id="UP000189369">
    <property type="component" value="Chromosome"/>
</dbReference>
<evidence type="ECO:0000259" key="5">
    <source>
        <dbReference type="Pfam" id="PF00389"/>
    </source>
</evidence>
<dbReference type="SUPFAM" id="SSF52283">
    <property type="entry name" value="Formate/glycerate dehydrogenase catalytic domain-like"/>
    <property type="match status" value="1"/>
</dbReference>
<dbReference type="InterPro" id="IPR029752">
    <property type="entry name" value="D-isomer_DH_CS1"/>
</dbReference>
<name>A0A1U9JYH6_9BURK</name>
<dbReference type="OrthoDB" id="9805416at2"/>
<keyword evidence="3" id="KW-0520">NAD</keyword>
<reference evidence="7 8" key="1">
    <citation type="submission" date="2017-01" db="EMBL/GenBank/DDBJ databases">
        <title>Complete Genome Sequence of Paenalcaligenes hominis, Isolated from a paraplegic Patient with neurogenic bladder.</title>
        <authorList>
            <person name="Mukhopadhyay R."/>
            <person name="Joaquin J."/>
            <person name="Hogue R."/>
            <person name="Kilaru A."/>
            <person name="Jospin G."/>
            <person name="Mars K."/>
            <person name="Eisen J.A."/>
            <person name="Chaturvedi V."/>
        </authorList>
    </citation>
    <scope>NUCLEOTIDE SEQUENCE [LARGE SCALE GENOMIC DNA]</scope>
    <source>
        <strain evidence="7 8">15S00501</strain>
    </source>
</reference>
<dbReference type="Pfam" id="PF02826">
    <property type="entry name" value="2-Hacid_dh_C"/>
    <property type="match status" value="1"/>
</dbReference>
<proteinExistence type="inferred from homology"/>
<dbReference type="GO" id="GO:0030267">
    <property type="term" value="F:glyoxylate reductase (NADPH) activity"/>
    <property type="evidence" value="ECO:0007669"/>
    <property type="project" value="TreeGrafter"/>
</dbReference>
<comment type="similarity">
    <text evidence="1 4">Belongs to the D-isomer specific 2-hydroxyacid dehydrogenase family.</text>
</comment>
<dbReference type="InterPro" id="IPR006140">
    <property type="entry name" value="D-isomer_DH_NAD-bd"/>
</dbReference>
<dbReference type="GO" id="GO:0016618">
    <property type="term" value="F:hydroxypyruvate reductase [NAD(P)H] activity"/>
    <property type="evidence" value="ECO:0007669"/>
    <property type="project" value="TreeGrafter"/>
</dbReference>
<evidence type="ECO:0000256" key="4">
    <source>
        <dbReference type="RuleBase" id="RU003719"/>
    </source>
</evidence>
<protein>
    <submittedName>
        <fullName evidence="7">D-glycerate dehydrogenase</fullName>
    </submittedName>
</protein>
<evidence type="ECO:0000313" key="8">
    <source>
        <dbReference type="Proteomes" id="UP000189369"/>
    </source>
</evidence>
<evidence type="ECO:0000259" key="6">
    <source>
        <dbReference type="Pfam" id="PF02826"/>
    </source>
</evidence>
<feature type="domain" description="D-isomer specific 2-hydroxyacid dehydrogenase NAD-binding" evidence="6">
    <location>
        <begin position="114"/>
        <end position="289"/>
    </location>
</feature>
<dbReference type="InterPro" id="IPR029753">
    <property type="entry name" value="D-isomer_DH_CS"/>
</dbReference>
<dbReference type="FunFam" id="3.40.50.720:FF:000203">
    <property type="entry name" value="D-3-phosphoglycerate dehydrogenase (SerA)"/>
    <property type="match status" value="1"/>
</dbReference>
<evidence type="ECO:0000313" key="7">
    <source>
        <dbReference type="EMBL" id="AQS50779.1"/>
    </source>
</evidence>
<dbReference type="STRING" id="643674.PAEH1_02945"/>
<dbReference type="Pfam" id="PF00389">
    <property type="entry name" value="2-Hacid_dh"/>
    <property type="match status" value="1"/>
</dbReference>
<dbReference type="GO" id="GO:0005829">
    <property type="term" value="C:cytosol"/>
    <property type="evidence" value="ECO:0007669"/>
    <property type="project" value="TreeGrafter"/>
</dbReference>
<dbReference type="InterPro" id="IPR050223">
    <property type="entry name" value="D-isomer_2-hydroxyacid_DH"/>
</dbReference>